<evidence type="ECO:0000313" key="4">
    <source>
        <dbReference type="Proteomes" id="UP000501690"/>
    </source>
</evidence>
<dbReference type="InterPro" id="IPR002083">
    <property type="entry name" value="MATH/TRAF_dom"/>
</dbReference>
<evidence type="ECO:0000313" key="3">
    <source>
        <dbReference type="EMBL" id="QCE02742.1"/>
    </source>
</evidence>
<feature type="domain" description="MATH" evidence="2">
    <location>
        <begin position="19"/>
        <end position="145"/>
    </location>
</feature>
<dbReference type="AlphaFoldDB" id="A0A4D6MQ59"/>
<sequence length="327" mass="38605">MKFQVPETENNNKKSRLIFKKFLWRINNFSEVNRGRFCSGKYILDDIGCYITIYPNQDIQDYLEIYLQADMNCANLPKDGKKPAHFNLALVNQVNDKMSITKGYEFEFSSNVSYWALDGTLTFNDLYKPSCGFIVNDTVMIEVEIFTTKYVYENEEYQPVCKIDDNHNNPLLHKMFTSSFENIEQTFIPLIEEVCLQHPSLILSQEKRSIRFSEWAFTALGRVLYFLKTKKVKDMNDEACNHLQILWDELKTCGFDLTWLEVHVESALNAKRSKENVDWIRKNVSDLKLRTEKLKAKWIRREKELGMAIMKLKKAEERFEESIWISD</sequence>
<protein>
    <submittedName>
        <fullName evidence="3">Ubiquitin carboxyl-terminal hydrolase 7</fullName>
    </submittedName>
</protein>
<proteinExistence type="predicted"/>
<keyword evidence="1" id="KW-0175">Coiled coil</keyword>
<gene>
    <name evidence="3" type="ORF">DEO72_LG8g757</name>
</gene>
<dbReference type="PANTHER" id="PTHR46236">
    <property type="entry name" value="TRAF-LIKE SUPERFAMILY PROTEIN"/>
    <property type="match status" value="1"/>
</dbReference>
<dbReference type="CDD" id="cd00121">
    <property type="entry name" value="MATH"/>
    <property type="match status" value="1"/>
</dbReference>
<keyword evidence="3" id="KW-0378">Hydrolase</keyword>
<dbReference type="InterPro" id="IPR008974">
    <property type="entry name" value="TRAF-like"/>
</dbReference>
<name>A0A4D6MQ59_VIGUN</name>
<keyword evidence="4" id="KW-1185">Reference proteome</keyword>
<accession>A0A4D6MQ59</accession>
<dbReference type="Pfam" id="PF22486">
    <property type="entry name" value="MATH_2"/>
    <property type="match status" value="1"/>
</dbReference>
<organism evidence="3 4">
    <name type="scientific">Vigna unguiculata</name>
    <name type="common">Cowpea</name>
    <dbReference type="NCBI Taxonomy" id="3917"/>
    <lineage>
        <taxon>Eukaryota</taxon>
        <taxon>Viridiplantae</taxon>
        <taxon>Streptophyta</taxon>
        <taxon>Embryophyta</taxon>
        <taxon>Tracheophyta</taxon>
        <taxon>Spermatophyta</taxon>
        <taxon>Magnoliopsida</taxon>
        <taxon>eudicotyledons</taxon>
        <taxon>Gunneridae</taxon>
        <taxon>Pentapetalae</taxon>
        <taxon>rosids</taxon>
        <taxon>fabids</taxon>
        <taxon>Fabales</taxon>
        <taxon>Fabaceae</taxon>
        <taxon>Papilionoideae</taxon>
        <taxon>50 kb inversion clade</taxon>
        <taxon>NPAAA clade</taxon>
        <taxon>indigoferoid/millettioid clade</taxon>
        <taxon>Phaseoleae</taxon>
        <taxon>Vigna</taxon>
    </lineage>
</organism>
<dbReference type="Proteomes" id="UP000501690">
    <property type="component" value="Linkage Group LG8"/>
</dbReference>
<dbReference type="Gramene" id="Vigun10g128500.1.v1.2">
    <property type="protein sequence ID" value="Vigun10g128500.1.v1.2"/>
    <property type="gene ID" value="Vigun10g128500.v1.2"/>
</dbReference>
<evidence type="ECO:0000259" key="2">
    <source>
        <dbReference type="PROSITE" id="PS50144"/>
    </source>
</evidence>
<dbReference type="Gene3D" id="2.60.210.10">
    <property type="entry name" value="Apoptosis, Tumor Necrosis Factor Receptor Associated Protein 2, Chain A"/>
    <property type="match status" value="1"/>
</dbReference>
<dbReference type="OrthoDB" id="2116871at2759"/>
<dbReference type="SUPFAM" id="SSF49599">
    <property type="entry name" value="TRAF domain-like"/>
    <property type="match status" value="1"/>
</dbReference>
<dbReference type="EMBL" id="CP039352">
    <property type="protein sequence ID" value="QCE02742.1"/>
    <property type="molecule type" value="Genomic_DNA"/>
</dbReference>
<reference evidence="3 4" key="1">
    <citation type="submission" date="2019-04" db="EMBL/GenBank/DDBJ databases">
        <title>An improved genome assembly and genetic linkage map for asparagus bean, Vigna unguiculata ssp. sesquipedialis.</title>
        <authorList>
            <person name="Xia Q."/>
            <person name="Zhang R."/>
            <person name="Dong Y."/>
        </authorList>
    </citation>
    <scope>NUCLEOTIDE SEQUENCE [LARGE SCALE GENOMIC DNA]</scope>
    <source>
        <tissue evidence="3">Leaf</tissue>
    </source>
</reference>
<dbReference type="GO" id="GO:0016787">
    <property type="term" value="F:hydrolase activity"/>
    <property type="evidence" value="ECO:0007669"/>
    <property type="project" value="UniProtKB-KW"/>
</dbReference>
<dbReference type="PROSITE" id="PS50144">
    <property type="entry name" value="MATH"/>
    <property type="match status" value="1"/>
</dbReference>
<dbReference type="InterPro" id="IPR050804">
    <property type="entry name" value="MCC"/>
</dbReference>
<evidence type="ECO:0000256" key="1">
    <source>
        <dbReference type="ARBA" id="ARBA00023054"/>
    </source>
</evidence>
<dbReference type="PANTHER" id="PTHR46236:SF35">
    <property type="entry name" value="MATH DOMAIN-CONTAINING PROTEIN"/>
    <property type="match status" value="1"/>
</dbReference>